<organism evidence="3 5">
    <name type="scientific">Arctia plantaginis</name>
    <name type="common">Wood tiger moth</name>
    <name type="synonym">Phalaena plantaginis</name>
    <dbReference type="NCBI Taxonomy" id="874455"/>
    <lineage>
        <taxon>Eukaryota</taxon>
        <taxon>Metazoa</taxon>
        <taxon>Ecdysozoa</taxon>
        <taxon>Arthropoda</taxon>
        <taxon>Hexapoda</taxon>
        <taxon>Insecta</taxon>
        <taxon>Pterygota</taxon>
        <taxon>Neoptera</taxon>
        <taxon>Endopterygota</taxon>
        <taxon>Lepidoptera</taxon>
        <taxon>Glossata</taxon>
        <taxon>Ditrysia</taxon>
        <taxon>Noctuoidea</taxon>
        <taxon>Erebidae</taxon>
        <taxon>Arctiinae</taxon>
        <taxon>Arctia</taxon>
    </lineage>
</organism>
<dbReference type="Proteomes" id="UP000494256">
    <property type="component" value="Unassembled WGS sequence"/>
</dbReference>
<evidence type="ECO:0000313" key="2">
    <source>
        <dbReference type="EMBL" id="CAB3233811.1"/>
    </source>
</evidence>
<dbReference type="EMBL" id="CADEBC010000479">
    <property type="protein sequence ID" value="CAB3233811.1"/>
    <property type="molecule type" value="Genomic_DNA"/>
</dbReference>
<keyword evidence="1" id="KW-0472">Membrane</keyword>
<dbReference type="Proteomes" id="UP000494106">
    <property type="component" value="Unassembled WGS sequence"/>
</dbReference>
<reference evidence="4 5" key="1">
    <citation type="submission" date="2020-04" db="EMBL/GenBank/DDBJ databases">
        <authorList>
            <person name="Wallbank WR R."/>
            <person name="Pardo Diaz C."/>
            <person name="Kozak K."/>
            <person name="Martin S."/>
            <person name="Jiggins C."/>
            <person name="Moest M."/>
            <person name="Warren A I."/>
            <person name="Byers J.R.P. K."/>
            <person name="Montejo-Kovacevich G."/>
            <person name="Yen C E."/>
        </authorList>
    </citation>
    <scope>NUCLEOTIDE SEQUENCE [LARGE SCALE GENOMIC DNA]</scope>
</reference>
<feature type="transmembrane region" description="Helical" evidence="1">
    <location>
        <begin position="91"/>
        <end position="114"/>
    </location>
</feature>
<proteinExistence type="predicted"/>
<sequence length="138" mass="15242">MFSTILSYRLTHYLKVSVLERSWPLHVTTDKKSAGCAAFDQTHQLWILKSLCREGLLLQTEKMICMSCATALVAASCIACGPLVINNCLARMPICVTLATLITVATVIACAPFWMRHIFNIHCHCPSTPICPDCGKPF</sequence>
<comment type="caution">
    <text evidence="3">The sequence shown here is derived from an EMBL/GenBank/DDBJ whole genome shotgun (WGS) entry which is preliminary data.</text>
</comment>
<evidence type="ECO:0000256" key="1">
    <source>
        <dbReference type="SAM" id="Phobius"/>
    </source>
</evidence>
<evidence type="ECO:0000313" key="3">
    <source>
        <dbReference type="EMBL" id="CAB3238153.1"/>
    </source>
</evidence>
<dbReference type="AlphaFoldDB" id="A0A8S0ZYM2"/>
<keyword evidence="1" id="KW-1133">Transmembrane helix</keyword>
<evidence type="ECO:0000313" key="4">
    <source>
        <dbReference type="Proteomes" id="UP000494106"/>
    </source>
</evidence>
<keyword evidence="4" id="KW-1185">Reference proteome</keyword>
<evidence type="ECO:0000313" key="5">
    <source>
        <dbReference type="Proteomes" id="UP000494256"/>
    </source>
</evidence>
<feature type="transmembrane region" description="Helical" evidence="1">
    <location>
        <begin position="63"/>
        <end position="85"/>
    </location>
</feature>
<keyword evidence="1" id="KW-0812">Transmembrane</keyword>
<protein>
    <submittedName>
        <fullName evidence="3">Uncharacterized protein</fullName>
    </submittedName>
</protein>
<name>A0A8S0ZYM2_ARCPL</name>
<gene>
    <name evidence="2" type="ORF">APLA_LOCUS5428</name>
    <name evidence="3" type="ORF">APLA_LOCUS8057</name>
</gene>
<dbReference type="EMBL" id="CADEBD010000306">
    <property type="protein sequence ID" value="CAB3238153.1"/>
    <property type="molecule type" value="Genomic_DNA"/>
</dbReference>
<accession>A0A8S0ZYM2</accession>
<dbReference type="OrthoDB" id="7392031at2759"/>